<dbReference type="STRING" id="1122124.GCA_000423165_02179"/>
<evidence type="ECO:0000256" key="1">
    <source>
        <dbReference type="SAM" id="Phobius"/>
    </source>
</evidence>
<keyword evidence="4" id="KW-1185">Reference proteome</keyword>
<keyword evidence="1" id="KW-1133">Transmembrane helix</keyword>
<evidence type="ECO:0000313" key="3">
    <source>
        <dbReference type="EMBL" id="RUO69835.1"/>
    </source>
</evidence>
<dbReference type="Proteomes" id="UP000287022">
    <property type="component" value="Unassembled WGS sequence"/>
</dbReference>
<dbReference type="PANTHER" id="PTHR28008:SF1">
    <property type="entry name" value="DOMAIN PROTEIN, PUTATIVE (AFU_ORTHOLOGUE AFUA_3G10980)-RELATED"/>
    <property type="match status" value="1"/>
</dbReference>
<dbReference type="EMBL" id="PIQE01000004">
    <property type="protein sequence ID" value="RUO69835.1"/>
    <property type="molecule type" value="Genomic_DNA"/>
</dbReference>
<evidence type="ECO:0000313" key="4">
    <source>
        <dbReference type="Proteomes" id="UP000287022"/>
    </source>
</evidence>
<feature type="domain" description="VanZ-like" evidence="2">
    <location>
        <begin position="8"/>
        <end position="134"/>
    </location>
</feature>
<gene>
    <name evidence="3" type="ORF">CWI80_11515</name>
</gene>
<dbReference type="AlphaFoldDB" id="A0A432Z108"/>
<sequence>MYRSKGLLTLVFSSRSKRGWSCNHKEKHMSRKKKWSVVIFLVLLVVITTSFMMQISTGGLPTFPHIDKVVHFVFFFALAWAFYHAFPIPIVWALLILTAYGFLVEYVQGTLPHRSASYGDLLADAAGAGSFYLYTWWRVMRHRKRQAKLSS</sequence>
<feature type="transmembrane region" description="Helical" evidence="1">
    <location>
        <begin position="35"/>
        <end position="53"/>
    </location>
</feature>
<proteinExistence type="predicted"/>
<dbReference type="NCBIfam" id="NF037970">
    <property type="entry name" value="vanZ_1"/>
    <property type="match status" value="1"/>
</dbReference>
<organism evidence="3 4">
    <name type="scientific">Pseudidiomarina sediminum</name>
    <dbReference type="NCBI Taxonomy" id="431675"/>
    <lineage>
        <taxon>Bacteria</taxon>
        <taxon>Pseudomonadati</taxon>
        <taxon>Pseudomonadota</taxon>
        <taxon>Gammaproteobacteria</taxon>
        <taxon>Alteromonadales</taxon>
        <taxon>Idiomarinaceae</taxon>
        <taxon>Pseudidiomarina</taxon>
    </lineage>
</organism>
<feature type="transmembrane region" description="Helical" evidence="1">
    <location>
        <begin position="65"/>
        <end position="83"/>
    </location>
</feature>
<protein>
    <submittedName>
        <fullName evidence="3">VanZ family protein</fullName>
    </submittedName>
</protein>
<evidence type="ECO:0000259" key="2">
    <source>
        <dbReference type="Pfam" id="PF04892"/>
    </source>
</evidence>
<dbReference type="PANTHER" id="PTHR28008">
    <property type="entry name" value="DOMAIN PROTEIN, PUTATIVE (AFU_ORTHOLOGUE AFUA_3G10980)-RELATED"/>
    <property type="match status" value="1"/>
</dbReference>
<keyword evidence="1" id="KW-0472">Membrane</keyword>
<comment type="caution">
    <text evidence="3">The sequence shown here is derived from an EMBL/GenBank/DDBJ whole genome shotgun (WGS) entry which is preliminary data.</text>
</comment>
<reference evidence="4" key="1">
    <citation type="journal article" date="2018" name="Front. Microbiol.">
        <title>Genome-Based Analysis Reveals the Taxonomy and Diversity of the Family Idiomarinaceae.</title>
        <authorList>
            <person name="Liu Y."/>
            <person name="Lai Q."/>
            <person name="Shao Z."/>
        </authorList>
    </citation>
    <scope>NUCLEOTIDE SEQUENCE [LARGE SCALE GENOMIC DNA]</scope>
    <source>
        <strain evidence="4">c121</strain>
    </source>
</reference>
<dbReference type="InterPro" id="IPR006976">
    <property type="entry name" value="VanZ-like"/>
</dbReference>
<accession>A0A432Z108</accession>
<dbReference type="Pfam" id="PF04892">
    <property type="entry name" value="VanZ"/>
    <property type="match status" value="1"/>
</dbReference>
<name>A0A432Z108_9GAMM</name>
<keyword evidence="1" id="KW-0812">Transmembrane</keyword>